<comment type="cofactor">
    <cofactor evidence="1">
        <name>heme</name>
        <dbReference type="ChEBI" id="CHEBI:30413"/>
    </cofactor>
</comment>
<evidence type="ECO:0000256" key="9">
    <source>
        <dbReference type="ARBA" id="ARBA00023004"/>
    </source>
</evidence>
<dbReference type="SUPFAM" id="SSF48264">
    <property type="entry name" value="Cytochrome P450"/>
    <property type="match status" value="1"/>
</dbReference>
<dbReference type="GO" id="GO:0020037">
    <property type="term" value="F:heme binding"/>
    <property type="evidence" value="ECO:0007669"/>
    <property type="project" value="InterPro"/>
</dbReference>
<keyword evidence="8" id="KW-0560">Oxidoreductase</keyword>
<dbReference type="GO" id="GO:0004497">
    <property type="term" value="F:monooxygenase activity"/>
    <property type="evidence" value="ECO:0007669"/>
    <property type="project" value="UniProtKB-KW"/>
</dbReference>
<dbReference type="PANTHER" id="PTHR46300">
    <property type="entry name" value="P450, PUTATIVE (EUROFUNG)-RELATED-RELATED"/>
    <property type="match status" value="1"/>
</dbReference>
<dbReference type="AlphaFoldDB" id="A0A5K1K115"/>
<keyword evidence="9" id="KW-0408">Iron</keyword>
<evidence type="ECO:0000256" key="1">
    <source>
        <dbReference type="ARBA" id="ARBA00001971"/>
    </source>
</evidence>
<evidence type="ECO:0000256" key="11">
    <source>
        <dbReference type="ARBA" id="ARBA00023136"/>
    </source>
</evidence>
<keyword evidence="11 12" id="KW-0472">Membrane</keyword>
<dbReference type="EMBL" id="LR727691">
    <property type="protein sequence ID" value="VWO99506.1"/>
    <property type="molecule type" value="Genomic_DNA"/>
</dbReference>
<keyword evidence="6" id="KW-0479">Metal-binding</keyword>
<accession>A0A5K1K115</accession>
<evidence type="ECO:0000256" key="5">
    <source>
        <dbReference type="ARBA" id="ARBA00022692"/>
    </source>
</evidence>
<feature type="transmembrane region" description="Helical" evidence="12">
    <location>
        <begin position="12"/>
        <end position="29"/>
    </location>
</feature>
<proteinExistence type="inferred from homology"/>
<name>A0A5K1K115_9APHY</name>
<dbReference type="GO" id="GO:0016020">
    <property type="term" value="C:membrane"/>
    <property type="evidence" value="ECO:0007669"/>
    <property type="project" value="UniProtKB-SubCell"/>
</dbReference>
<evidence type="ECO:0000256" key="3">
    <source>
        <dbReference type="ARBA" id="ARBA00010617"/>
    </source>
</evidence>
<keyword evidence="4" id="KW-0349">Heme</keyword>
<evidence type="ECO:0000256" key="2">
    <source>
        <dbReference type="ARBA" id="ARBA00004167"/>
    </source>
</evidence>
<evidence type="ECO:0000256" key="6">
    <source>
        <dbReference type="ARBA" id="ARBA00022723"/>
    </source>
</evidence>
<dbReference type="Pfam" id="PF00067">
    <property type="entry name" value="p450"/>
    <property type="match status" value="1"/>
</dbReference>
<evidence type="ECO:0000256" key="8">
    <source>
        <dbReference type="ARBA" id="ARBA00023002"/>
    </source>
</evidence>
<keyword evidence="5 12" id="KW-0812">Transmembrane</keyword>
<evidence type="ECO:0000256" key="4">
    <source>
        <dbReference type="ARBA" id="ARBA00022617"/>
    </source>
</evidence>
<comment type="subcellular location">
    <subcellularLocation>
        <location evidence="2">Membrane</location>
        <topology evidence="2">Single-pass membrane protein</topology>
    </subcellularLocation>
</comment>
<reference evidence="13" key="1">
    <citation type="submission" date="2019-10" db="EMBL/GenBank/DDBJ databases">
        <authorList>
            <person name="Nor Muhammad N."/>
        </authorList>
    </citation>
    <scope>NUCLEOTIDE SEQUENCE</scope>
</reference>
<evidence type="ECO:0000256" key="7">
    <source>
        <dbReference type="ARBA" id="ARBA00022989"/>
    </source>
</evidence>
<dbReference type="GO" id="GO:0016705">
    <property type="term" value="F:oxidoreductase activity, acting on paired donors, with incorporation or reduction of molecular oxygen"/>
    <property type="evidence" value="ECO:0007669"/>
    <property type="project" value="InterPro"/>
</dbReference>
<protein>
    <submittedName>
        <fullName evidence="13">N/A</fullName>
    </submittedName>
</protein>
<comment type="similarity">
    <text evidence="3">Belongs to the cytochrome P450 family.</text>
</comment>
<dbReference type="InterPro" id="IPR036396">
    <property type="entry name" value="Cyt_P450_sf"/>
</dbReference>
<dbReference type="Gene3D" id="1.10.630.10">
    <property type="entry name" value="Cytochrome P450"/>
    <property type="match status" value="1"/>
</dbReference>
<dbReference type="InterPro" id="IPR001128">
    <property type="entry name" value="Cyt_P450"/>
</dbReference>
<evidence type="ECO:0000256" key="12">
    <source>
        <dbReference type="SAM" id="Phobius"/>
    </source>
</evidence>
<dbReference type="InterPro" id="IPR050364">
    <property type="entry name" value="Cytochrome_P450_fung"/>
</dbReference>
<evidence type="ECO:0000313" key="13">
    <source>
        <dbReference type="EMBL" id="VWO99506.1"/>
    </source>
</evidence>
<gene>
    <name evidence="13" type="primary">I1R980</name>
</gene>
<dbReference type="PANTHER" id="PTHR46300:SF7">
    <property type="entry name" value="P450, PUTATIVE (EUROFUNG)-RELATED"/>
    <property type="match status" value="1"/>
</dbReference>
<keyword evidence="7 12" id="KW-1133">Transmembrane helix</keyword>
<sequence length="255" mass="29451">MSSFSVTANHPLWVLFTLAFIFVLSRFTVQQFKSLRARRGLAYPPGPKPLPIIGNAADVPTKMMGQRFKEMTDKYGDVVYLDALGQPMIILGSHEAALELLDKRSANYSDRQHSAMRELAGWEWTFVLMPYGLPWRRRRKELHQFFHPNAVAQYQPLQQREAVKFLKKLLEKPDTFLHQVRHSFACTIMRISYGIEVKDEDDQYVAAVETGVATFNEAFVPGAFLVETFPILKHVPSWFWRRLQAYSSSLEGRRP</sequence>
<evidence type="ECO:0000256" key="10">
    <source>
        <dbReference type="ARBA" id="ARBA00023033"/>
    </source>
</evidence>
<organism evidence="13">
    <name type="scientific">Ganoderma boninense</name>
    <dbReference type="NCBI Taxonomy" id="34458"/>
    <lineage>
        <taxon>Eukaryota</taxon>
        <taxon>Fungi</taxon>
        <taxon>Dikarya</taxon>
        <taxon>Basidiomycota</taxon>
        <taxon>Agaricomycotina</taxon>
        <taxon>Agaricomycetes</taxon>
        <taxon>Polyporales</taxon>
        <taxon>Polyporaceae</taxon>
        <taxon>Ganoderma</taxon>
    </lineage>
</organism>
<dbReference type="GO" id="GO:0005506">
    <property type="term" value="F:iron ion binding"/>
    <property type="evidence" value="ECO:0007669"/>
    <property type="project" value="InterPro"/>
</dbReference>
<keyword evidence="10" id="KW-0503">Monooxygenase</keyword>